<feature type="domain" description="Ion transport" evidence="15">
    <location>
        <begin position="99"/>
        <end position="340"/>
    </location>
</feature>
<accession>A0A8J6DGX7</accession>
<feature type="transmembrane region" description="Helical" evidence="14">
    <location>
        <begin position="311"/>
        <end position="336"/>
    </location>
</feature>
<dbReference type="EMBL" id="JAGFMF010012100">
    <property type="protein sequence ID" value="KAG8507696.1"/>
    <property type="molecule type" value="Genomic_DNA"/>
</dbReference>
<dbReference type="PRINTS" id="PR00169">
    <property type="entry name" value="KCHANNEL"/>
</dbReference>
<keyword evidence="5 14" id="KW-0812">Transmembrane</keyword>
<feature type="transmembrane region" description="Helical" evidence="14">
    <location>
        <begin position="99"/>
        <end position="121"/>
    </location>
</feature>
<keyword evidence="11 14" id="KW-0472">Membrane</keyword>
<dbReference type="GO" id="GO:0008076">
    <property type="term" value="C:voltage-gated potassium channel complex"/>
    <property type="evidence" value="ECO:0007669"/>
    <property type="project" value="TreeGrafter"/>
</dbReference>
<keyword evidence="6" id="KW-0631">Potassium channel</keyword>
<protein>
    <submittedName>
        <fullName evidence="16">Potassium voltage-gated channel subfamily KQT member 4</fullName>
    </submittedName>
</protein>
<evidence type="ECO:0000256" key="5">
    <source>
        <dbReference type="ARBA" id="ARBA00022692"/>
    </source>
</evidence>
<dbReference type="GO" id="GO:0005249">
    <property type="term" value="F:voltage-gated potassium channel activity"/>
    <property type="evidence" value="ECO:0007669"/>
    <property type="project" value="InterPro"/>
</dbReference>
<keyword evidence="10" id="KW-0406">Ion transport</keyword>
<name>A0A8J6DGX7_GALPY</name>
<keyword evidence="17" id="KW-1185">Reference proteome</keyword>
<dbReference type="FunFam" id="1.10.287.70:FF:000016">
    <property type="entry name" value="Putative potassium voltage-gated channel subfamily KQT member 2"/>
    <property type="match status" value="1"/>
</dbReference>
<dbReference type="Pfam" id="PF00520">
    <property type="entry name" value="Ion_trans"/>
    <property type="match status" value="1"/>
</dbReference>
<dbReference type="PRINTS" id="PR01459">
    <property type="entry name" value="KCNQCHANNEL"/>
</dbReference>
<comment type="catalytic activity">
    <reaction evidence="13">
        <text>K(+)(in) = K(+)(out)</text>
        <dbReference type="Rhea" id="RHEA:29463"/>
        <dbReference type="ChEBI" id="CHEBI:29103"/>
    </reaction>
</comment>
<dbReference type="Proteomes" id="UP000700334">
    <property type="component" value="Unassembled WGS sequence"/>
</dbReference>
<feature type="transmembrane region" description="Helical" evidence="14">
    <location>
        <begin position="133"/>
        <end position="152"/>
    </location>
</feature>
<evidence type="ECO:0000256" key="8">
    <source>
        <dbReference type="ARBA" id="ARBA00022958"/>
    </source>
</evidence>
<comment type="caution">
    <text evidence="16">The sequence shown here is derived from an EMBL/GenBank/DDBJ whole genome shotgun (WGS) entry which is preliminary data.</text>
</comment>
<evidence type="ECO:0000256" key="10">
    <source>
        <dbReference type="ARBA" id="ARBA00023065"/>
    </source>
</evidence>
<evidence type="ECO:0000256" key="4">
    <source>
        <dbReference type="ARBA" id="ARBA00022538"/>
    </source>
</evidence>
<keyword evidence="3" id="KW-1003">Cell membrane</keyword>
<dbReference type="OrthoDB" id="8879391at2759"/>
<feature type="transmembrane region" description="Helical" evidence="14">
    <location>
        <begin position="252"/>
        <end position="270"/>
    </location>
</feature>
<dbReference type="Gene3D" id="1.20.120.350">
    <property type="entry name" value="Voltage-gated potassium channels. Chain C"/>
    <property type="match status" value="1"/>
</dbReference>
<evidence type="ECO:0000256" key="9">
    <source>
        <dbReference type="ARBA" id="ARBA00022989"/>
    </source>
</evidence>
<proteinExistence type="predicted"/>
<dbReference type="InterPro" id="IPR027359">
    <property type="entry name" value="Volt_channel_dom_sf"/>
</dbReference>
<evidence type="ECO:0000313" key="16">
    <source>
        <dbReference type="EMBL" id="KAG8507696.1"/>
    </source>
</evidence>
<dbReference type="FunFam" id="1.20.120.350:FF:000017">
    <property type="entry name" value="potassium voltage-gated channel subfamily KQT member 1"/>
    <property type="match status" value="1"/>
</dbReference>
<feature type="transmembrane region" description="Helical" evidence="14">
    <location>
        <begin position="173"/>
        <end position="191"/>
    </location>
</feature>
<evidence type="ECO:0000256" key="14">
    <source>
        <dbReference type="SAM" id="Phobius"/>
    </source>
</evidence>
<reference evidence="16" key="1">
    <citation type="journal article" date="2021" name="Evol. Appl.">
        <title>The genome of the Pyrenean desman and the effects of bottlenecks and inbreeding on the genomic landscape of an endangered species.</title>
        <authorList>
            <person name="Escoda L."/>
            <person name="Castresana J."/>
        </authorList>
    </citation>
    <scope>NUCLEOTIDE SEQUENCE</scope>
    <source>
        <strain evidence="16">IBE-C5619</strain>
    </source>
</reference>
<keyword evidence="12" id="KW-0407">Ion channel</keyword>
<evidence type="ECO:0000256" key="2">
    <source>
        <dbReference type="ARBA" id="ARBA00022448"/>
    </source>
</evidence>
<organism evidence="16 17">
    <name type="scientific">Galemys pyrenaicus</name>
    <name type="common">Iberian desman</name>
    <name type="synonym">Pyrenean desman</name>
    <dbReference type="NCBI Taxonomy" id="202257"/>
    <lineage>
        <taxon>Eukaryota</taxon>
        <taxon>Metazoa</taxon>
        <taxon>Chordata</taxon>
        <taxon>Craniata</taxon>
        <taxon>Vertebrata</taxon>
        <taxon>Euteleostomi</taxon>
        <taxon>Mammalia</taxon>
        <taxon>Eutheria</taxon>
        <taxon>Laurasiatheria</taxon>
        <taxon>Eulipotyphla</taxon>
        <taxon>Talpidae</taxon>
        <taxon>Galemys</taxon>
    </lineage>
</organism>
<keyword evidence="2" id="KW-0813">Transport</keyword>
<keyword evidence="7" id="KW-0851">Voltage-gated channel</keyword>
<sequence length="566" mass="62586">MAKAPPHRLGVAPPPGDAPRAELVALTAVQSEQGEAGGGGSPRRLGLLGSPLPPGAPLPGPGSGSGSACGQRSSAAHKRYRRLQNWVYNVLERPRGWAFVYHVFIFLLVFSCLVLSVLSTIQEHQELANECLLILEFVMIVVFGLEYIIRVWSAGCCCRYRGWQGRFRFARKPFCVIDFIVFVASVAVIAAGTQGNIFATSALRSMRFLQILRMVRMDRRGGTWKLLGSVVYAHSKVLPVISPFAALQELITAWYIGFLVLIFASFLVYLAEKDANSDFSSYADSLWWGTITLTTIGYGDKTPHTWLGRVLAAGFALLGISFFALPAGILGSGFALKVQEQHRQKHFEKRRMPAANLIQVREAQEGPELSSSGVLMTPPTYARVPTQAAWRLYSTDTSRAYLTATWYYYDSILPSFRELALLFEHVQRARNGGLRPLEVRRAPVPDGAPSRYPPVATCHRPGSTSFCPGESWREEEAAGHRCLRLSQMFSNKRSFFRIHASWRPRTKQMPGGAEFGTSFTSSWSLAFSCITTTFLGTCLCQACSGHTVGSQLPFSMMSQQEEEEEG</sequence>
<dbReference type="InterPro" id="IPR005821">
    <property type="entry name" value="Ion_trans_dom"/>
</dbReference>
<evidence type="ECO:0000256" key="11">
    <source>
        <dbReference type="ARBA" id="ARBA00023136"/>
    </source>
</evidence>
<keyword evidence="8" id="KW-0630">Potassium</keyword>
<evidence type="ECO:0000256" key="7">
    <source>
        <dbReference type="ARBA" id="ARBA00022882"/>
    </source>
</evidence>
<dbReference type="AlphaFoldDB" id="A0A8J6DGX7"/>
<dbReference type="InterPro" id="IPR003937">
    <property type="entry name" value="K_chnl_volt-dep_KCNQ"/>
</dbReference>
<gene>
    <name evidence="16" type="ORF">J0S82_019738</name>
</gene>
<dbReference type="PANTHER" id="PTHR47735">
    <property type="entry name" value="POTASSIUM VOLTAGE-GATED CHANNEL SUBFAMILY KQT MEMBER 4"/>
    <property type="match status" value="1"/>
</dbReference>
<evidence type="ECO:0000256" key="13">
    <source>
        <dbReference type="ARBA" id="ARBA00034430"/>
    </source>
</evidence>
<dbReference type="Gene3D" id="6.10.140.1910">
    <property type="match status" value="1"/>
</dbReference>
<dbReference type="PANTHER" id="PTHR47735:SF7">
    <property type="entry name" value="POTASSIUM VOLTAGE-GATED CHANNEL SUBFAMILY KQT MEMBER 4"/>
    <property type="match status" value="1"/>
</dbReference>
<dbReference type="Gene3D" id="1.10.287.70">
    <property type="match status" value="1"/>
</dbReference>
<comment type="subcellular location">
    <subcellularLocation>
        <location evidence="1">Cell membrane</location>
        <topology evidence="1">Multi-pass membrane protein</topology>
    </subcellularLocation>
</comment>
<evidence type="ECO:0000256" key="6">
    <source>
        <dbReference type="ARBA" id="ARBA00022826"/>
    </source>
</evidence>
<keyword evidence="9 14" id="KW-1133">Transmembrane helix</keyword>
<evidence type="ECO:0000256" key="12">
    <source>
        <dbReference type="ARBA" id="ARBA00023303"/>
    </source>
</evidence>
<keyword evidence="4" id="KW-0633">Potassium transport</keyword>
<evidence type="ECO:0000259" key="15">
    <source>
        <dbReference type="Pfam" id="PF00520"/>
    </source>
</evidence>
<evidence type="ECO:0000256" key="1">
    <source>
        <dbReference type="ARBA" id="ARBA00004651"/>
    </source>
</evidence>
<evidence type="ECO:0000256" key="3">
    <source>
        <dbReference type="ARBA" id="ARBA00022475"/>
    </source>
</evidence>
<dbReference type="SUPFAM" id="SSF81324">
    <property type="entry name" value="Voltage-gated potassium channels"/>
    <property type="match status" value="1"/>
</dbReference>
<feature type="transmembrane region" description="Helical" evidence="14">
    <location>
        <begin position="282"/>
        <end position="299"/>
    </location>
</feature>
<evidence type="ECO:0000313" key="17">
    <source>
        <dbReference type="Proteomes" id="UP000700334"/>
    </source>
</evidence>